<name>A0A1A8TPA7_9GAMM</name>
<dbReference type="AlphaFoldDB" id="A0A1A8TPA7"/>
<dbReference type="GO" id="GO:0016787">
    <property type="term" value="F:hydrolase activity"/>
    <property type="evidence" value="ECO:0007669"/>
    <property type="project" value="UniProtKB-KW"/>
</dbReference>
<dbReference type="InterPro" id="IPR050266">
    <property type="entry name" value="AB_hydrolase_sf"/>
</dbReference>
<evidence type="ECO:0000259" key="1">
    <source>
        <dbReference type="Pfam" id="PF12146"/>
    </source>
</evidence>
<reference evidence="2 3" key="1">
    <citation type="submission" date="2016-06" db="EMBL/GenBank/DDBJ databases">
        <authorList>
            <person name="Kjaerup R.B."/>
            <person name="Dalgaard T.S."/>
            <person name="Juul-Madsen H.R."/>
        </authorList>
    </citation>
    <scope>NUCLEOTIDE SEQUENCE [LARGE SCALE GENOMIC DNA]</scope>
    <source>
        <strain evidence="2 3">CECT 8886</strain>
    </source>
</reference>
<keyword evidence="3" id="KW-1185">Reference proteome</keyword>
<dbReference type="Pfam" id="PF12146">
    <property type="entry name" value="Hydrolase_4"/>
    <property type="match status" value="1"/>
</dbReference>
<sequence length="246" mass="27524">MTLVNTEEKVIYCLPGTMCDERLWQFIEKVLVGITLKHVPLPQEESIEAIVESLSASLPTSPFFLLGFSMGGYVASAFTLKYPDRVAKLMVVSNTAQGLQESEIAQRKLALNWVAKKGYKGIPPKKAMSMLAQRNRQHEYLIELIKEMDASLGEKVLIQQLASSLDRPDILCDLLNLSIPLCFCLGEEDSLISAQSRRSLEECKSATQAGKRVEVYVASHCGHMVTLEQPLWLCQKIKVFFGWLEG</sequence>
<proteinExistence type="predicted"/>
<dbReference type="InterPro" id="IPR022742">
    <property type="entry name" value="Hydrolase_4"/>
</dbReference>
<keyword evidence="2" id="KW-0378">Hydrolase</keyword>
<dbReference type="EMBL" id="FLOB01000008">
    <property type="protein sequence ID" value="SBS34873.1"/>
    <property type="molecule type" value="Genomic_DNA"/>
</dbReference>
<dbReference type="PANTHER" id="PTHR43798">
    <property type="entry name" value="MONOACYLGLYCEROL LIPASE"/>
    <property type="match status" value="1"/>
</dbReference>
<dbReference type="EC" id="3.7.1.14" evidence="2"/>
<dbReference type="STRING" id="1792290.MSP8886_03194"/>
<protein>
    <submittedName>
        <fullName evidence="2">2-hydroxy-6-oxononadienedioate/2-hydroxy-6-oxononatrienedioate hydrolase</fullName>
        <ecNumber evidence="2">3.7.1.14</ecNumber>
    </submittedName>
</protein>
<gene>
    <name evidence="2" type="primary">mhpC_2</name>
    <name evidence="2" type="ORF">MSP8886_03194</name>
</gene>
<organism evidence="2 3">
    <name type="scientific">Marinomonas spartinae</name>
    <dbReference type="NCBI Taxonomy" id="1792290"/>
    <lineage>
        <taxon>Bacteria</taxon>
        <taxon>Pseudomonadati</taxon>
        <taxon>Pseudomonadota</taxon>
        <taxon>Gammaproteobacteria</taxon>
        <taxon>Oceanospirillales</taxon>
        <taxon>Oceanospirillaceae</taxon>
        <taxon>Marinomonas</taxon>
    </lineage>
</organism>
<evidence type="ECO:0000313" key="3">
    <source>
        <dbReference type="Proteomes" id="UP000092544"/>
    </source>
</evidence>
<dbReference type="Proteomes" id="UP000092544">
    <property type="component" value="Unassembled WGS sequence"/>
</dbReference>
<feature type="domain" description="Serine aminopeptidase S33" evidence="1">
    <location>
        <begin position="48"/>
        <end position="229"/>
    </location>
</feature>
<dbReference type="Gene3D" id="3.40.50.1820">
    <property type="entry name" value="alpha/beta hydrolase"/>
    <property type="match status" value="1"/>
</dbReference>
<dbReference type="SUPFAM" id="SSF53474">
    <property type="entry name" value="alpha/beta-Hydrolases"/>
    <property type="match status" value="1"/>
</dbReference>
<dbReference type="InterPro" id="IPR029058">
    <property type="entry name" value="AB_hydrolase_fold"/>
</dbReference>
<dbReference type="RefSeq" id="WP_245659117.1">
    <property type="nucleotide sequence ID" value="NZ_FLOB01000008.1"/>
</dbReference>
<evidence type="ECO:0000313" key="2">
    <source>
        <dbReference type="EMBL" id="SBS34873.1"/>
    </source>
</evidence>
<accession>A0A1A8TPA7</accession>